<dbReference type="InterPro" id="IPR014901">
    <property type="entry name" value="2-cysteine_adaptor"/>
</dbReference>
<reference evidence="2" key="1">
    <citation type="journal article" date="2020" name="Nature">
        <title>Giant virus diversity and host interactions through global metagenomics.</title>
        <authorList>
            <person name="Schulz F."/>
            <person name="Roux S."/>
            <person name="Paez-Espino D."/>
            <person name="Jungbluth S."/>
            <person name="Walsh D.A."/>
            <person name="Denef V.J."/>
            <person name="McMahon K.D."/>
            <person name="Konstantinidis K.T."/>
            <person name="Eloe-Fadrosh E.A."/>
            <person name="Kyrpides N.C."/>
            <person name="Woyke T."/>
        </authorList>
    </citation>
    <scope>NUCLEOTIDE SEQUENCE</scope>
    <source>
        <strain evidence="2">GVMAG-M-3300024302-11</strain>
    </source>
</reference>
<name>A0A6C0ITY2_9ZZZZ</name>
<evidence type="ECO:0000259" key="1">
    <source>
        <dbReference type="Pfam" id="PF08793"/>
    </source>
</evidence>
<protein>
    <recommendedName>
        <fullName evidence="1">2-cysteine adaptor domain-containing protein</fullName>
    </recommendedName>
</protein>
<organism evidence="2">
    <name type="scientific">viral metagenome</name>
    <dbReference type="NCBI Taxonomy" id="1070528"/>
    <lineage>
        <taxon>unclassified sequences</taxon>
        <taxon>metagenomes</taxon>
        <taxon>organismal metagenomes</taxon>
    </lineage>
</organism>
<evidence type="ECO:0000313" key="2">
    <source>
        <dbReference type="EMBL" id="QHT96522.1"/>
    </source>
</evidence>
<dbReference type="EMBL" id="MN740258">
    <property type="protein sequence ID" value="QHT96522.1"/>
    <property type="molecule type" value="Genomic_DNA"/>
</dbReference>
<feature type="domain" description="2-cysteine adaptor" evidence="1">
    <location>
        <begin position="17"/>
        <end position="40"/>
    </location>
</feature>
<dbReference type="Pfam" id="PF08793">
    <property type="entry name" value="2C_adapt"/>
    <property type="match status" value="1"/>
</dbReference>
<accession>A0A6C0ITY2</accession>
<dbReference type="AlphaFoldDB" id="A0A6C0ITY2"/>
<proteinExistence type="predicted"/>
<sequence>MASFKNNPININELMIWKRNPLINPRTNRKIVNTKKTYKYILDRYNLHFPKDIDIFDSTDERDPISLNKFYMVDKDNKKTLVYQNIENLILYSETDTIVRCFEKESLQHMKAYNILLHPVSQKEIPDDILCSVINIELPNETTLEEKALQVFQLFTNISIFIDYKHFLNLNRSKILKLNYELKEFYYQNISIDDRKKIDNTDGNQYFNYNNNYFDNKNDDYIKIYVLDNIENILKYKESDLKYMINYIILGGLSLVIDEVKDVYDDFNFSF</sequence>